<keyword evidence="10" id="KW-0812">Transmembrane</keyword>
<dbReference type="PRINTS" id="PR00385">
    <property type="entry name" value="P450"/>
</dbReference>
<dbReference type="SUPFAM" id="SSF48264">
    <property type="entry name" value="Cytochrome P450"/>
    <property type="match status" value="1"/>
</dbReference>
<dbReference type="EMBL" id="JBHFFA010000104">
    <property type="protein sequence ID" value="KAL2603035.1"/>
    <property type="molecule type" value="Genomic_DNA"/>
</dbReference>
<evidence type="ECO:0008006" key="13">
    <source>
        <dbReference type="Google" id="ProtNLM"/>
    </source>
</evidence>
<comment type="similarity">
    <text evidence="2 9">Belongs to the cytochrome P450 family.</text>
</comment>
<name>A0ABD1XDX2_9MARC</name>
<dbReference type="Proteomes" id="UP001605036">
    <property type="component" value="Unassembled WGS sequence"/>
</dbReference>
<dbReference type="InterPro" id="IPR001128">
    <property type="entry name" value="Cyt_P450"/>
</dbReference>
<keyword evidence="12" id="KW-1185">Reference proteome</keyword>
<evidence type="ECO:0000256" key="6">
    <source>
        <dbReference type="ARBA" id="ARBA00023004"/>
    </source>
</evidence>
<keyword evidence="4 8" id="KW-0479">Metal-binding</keyword>
<reference evidence="11 12" key="1">
    <citation type="submission" date="2024-09" db="EMBL/GenBank/DDBJ databases">
        <title>Chromosome-scale assembly of Riccia fluitans.</title>
        <authorList>
            <person name="Paukszto L."/>
            <person name="Sawicki J."/>
            <person name="Karawczyk K."/>
            <person name="Piernik-Szablinska J."/>
            <person name="Szczecinska M."/>
            <person name="Mazdziarz M."/>
        </authorList>
    </citation>
    <scope>NUCLEOTIDE SEQUENCE [LARGE SCALE GENOMIC DNA]</scope>
    <source>
        <strain evidence="11">Rf_01</strain>
        <tissue evidence="11">Aerial parts of the thallus</tissue>
    </source>
</reference>
<dbReference type="FunFam" id="1.10.630.10:FF:000126">
    <property type="entry name" value="Predicted protein"/>
    <property type="match status" value="1"/>
</dbReference>
<feature type="binding site" description="axial binding residue" evidence="8">
    <location>
        <position position="454"/>
    </location>
    <ligand>
        <name>heme</name>
        <dbReference type="ChEBI" id="CHEBI:30413"/>
    </ligand>
    <ligandPart>
        <name>Fe</name>
        <dbReference type="ChEBI" id="CHEBI:18248"/>
    </ligandPart>
</feature>
<dbReference type="InterPro" id="IPR002401">
    <property type="entry name" value="Cyt_P450_E_grp-I"/>
</dbReference>
<evidence type="ECO:0000256" key="5">
    <source>
        <dbReference type="ARBA" id="ARBA00023002"/>
    </source>
</evidence>
<dbReference type="Gene3D" id="1.10.630.10">
    <property type="entry name" value="Cytochrome P450"/>
    <property type="match status" value="1"/>
</dbReference>
<evidence type="ECO:0000256" key="10">
    <source>
        <dbReference type="SAM" id="Phobius"/>
    </source>
</evidence>
<dbReference type="Pfam" id="PF00067">
    <property type="entry name" value="p450"/>
    <property type="match status" value="1"/>
</dbReference>
<dbReference type="PANTHER" id="PTHR47944">
    <property type="entry name" value="CYTOCHROME P450 98A9"/>
    <property type="match status" value="1"/>
</dbReference>
<protein>
    <recommendedName>
        <fullName evidence="13">Cytochrome P450</fullName>
    </recommendedName>
</protein>
<dbReference type="PANTHER" id="PTHR47944:SF4">
    <property type="entry name" value="OS09G0441700 PROTEIN"/>
    <property type="match status" value="1"/>
</dbReference>
<keyword evidence="7 9" id="KW-0503">Monooxygenase</keyword>
<organism evidence="11 12">
    <name type="scientific">Riccia fluitans</name>
    <dbReference type="NCBI Taxonomy" id="41844"/>
    <lineage>
        <taxon>Eukaryota</taxon>
        <taxon>Viridiplantae</taxon>
        <taxon>Streptophyta</taxon>
        <taxon>Embryophyta</taxon>
        <taxon>Marchantiophyta</taxon>
        <taxon>Marchantiopsida</taxon>
        <taxon>Marchantiidae</taxon>
        <taxon>Marchantiales</taxon>
        <taxon>Ricciaceae</taxon>
        <taxon>Riccia</taxon>
    </lineage>
</organism>
<keyword evidence="10" id="KW-0472">Membrane</keyword>
<dbReference type="GO" id="GO:0046872">
    <property type="term" value="F:metal ion binding"/>
    <property type="evidence" value="ECO:0007669"/>
    <property type="project" value="UniProtKB-KW"/>
</dbReference>
<evidence type="ECO:0000256" key="3">
    <source>
        <dbReference type="ARBA" id="ARBA00022617"/>
    </source>
</evidence>
<proteinExistence type="inferred from homology"/>
<sequence>MDKRWFPGMEVLTALVALSVTLLLIVVTRRRARHRRPPGPWGWPVLGCLPRLGSLPNQTLAKFAKKYGPLMSVKLGSVDVVVASSPKMAEEFLKTHDGIWASRYAPTPARILAYDGNDIAFSEYGPRWRYARKIFMLELLTVKRISAFQGARKQEILRGINEAINISGDGAEPVRIDLILGKISMNIITRMLMNEGSLSEKAARIKNSDDFQQTIKEAFAVVNNFYLGDFVPWLDGLVSKKHMYAVFKKSDELFQTILDDHKVKLDKSRNQPDDVSTNQNKVQDIVDVLLTRPRDGDGQYLTELEMKGIILDVIFGGTETNSATVEWGLSELLRNPHVMEKAQAEIDSVVGRERLVEESDPHNLPYLNAIVKETFRLHPVATLLTHMSTEDSEIQGYRIPAKSRLLVNVYAIQRDPEVYKRPLHFYPERFLGSEKDVHGLDFDLLPFGSGRRICPGKGLGLVLVQYVMALFIQCCSLRLPGNLKPEELDMEEVFGLSTPRRNNLQAVVAPRLPRDVLIREAET</sequence>
<accession>A0ABD1XDX2</accession>
<evidence type="ECO:0000256" key="1">
    <source>
        <dbReference type="ARBA" id="ARBA00001971"/>
    </source>
</evidence>
<evidence type="ECO:0000256" key="2">
    <source>
        <dbReference type="ARBA" id="ARBA00010617"/>
    </source>
</evidence>
<dbReference type="GO" id="GO:0044550">
    <property type="term" value="P:secondary metabolite biosynthetic process"/>
    <property type="evidence" value="ECO:0007669"/>
    <property type="project" value="UniProtKB-ARBA"/>
</dbReference>
<keyword evidence="6 8" id="KW-0408">Iron</keyword>
<evidence type="ECO:0000256" key="7">
    <source>
        <dbReference type="ARBA" id="ARBA00023033"/>
    </source>
</evidence>
<dbReference type="PRINTS" id="PR00463">
    <property type="entry name" value="EP450I"/>
</dbReference>
<feature type="transmembrane region" description="Helical" evidence="10">
    <location>
        <begin position="6"/>
        <end position="27"/>
    </location>
</feature>
<keyword evidence="10" id="KW-1133">Transmembrane helix</keyword>
<dbReference type="PROSITE" id="PS00086">
    <property type="entry name" value="CYTOCHROME_P450"/>
    <property type="match status" value="1"/>
</dbReference>
<dbReference type="AlphaFoldDB" id="A0ABD1XDX2"/>
<evidence type="ECO:0000313" key="12">
    <source>
        <dbReference type="Proteomes" id="UP001605036"/>
    </source>
</evidence>
<dbReference type="InterPro" id="IPR036396">
    <property type="entry name" value="Cyt_P450_sf"/>
</dbReference>
<evidence type="ECO:0000256" key="4">
    <source>
        <dbReference type="ARBA" id="ARBA00022723"/>
    </source>
</evidence>
<comment type="caution">
    <text evidence="11">The sequence shown here is derived from an EMBL/GenBank/DDBJ whole genome shotgun (WGS) entry which is preliminary data.</text>
</comment>
<evidence type="ECO:0000313" key="11">
    <source>
        <dbReference type="EMBL" id="KAL2603035.1"/>
    </source>
</evidence>
<evidence type="ECO:0000256" key="9">
    <source>
        <dbReference type="RuleBase" id="RU000461"/>
    </source>
</evidence>
<dbReference type="InterPro" id="IPR017972">
    <property type="entry name" value="Cyt_P450_CS"/>
</dbReference>
<keyword evidence="5 9" id="KW-0560">Oxidoreductase</keyword>
<comment type="cofactor">
    <cofactor evidence="1 8">
        <name>heme</name>
        <dbReference type="ChEBI" id="CHEBI:30413"/>
    </cofactor>
</comment>
<dbReference type="CDD" id="cd20618">
    <property type="entry name" value="CYP71_clan"/>
    <property type="match status" value="1"/>
</dbReference>
<dbReference type="GO" id="GO:0004497">
    <property type="term" value="F:monooxygenase activity"/>
    <property type="evidence" value="ECO:0007669"/>
    <property type="project" value="UniProtKB-KW"/>
</dbReference>
<gene>
    <name evidence="11" type="ORF">R1flu_013152</name>
</gene>
<keyword evidence="3 8" id="KW-0349">Heme</keyword>
<evidence type="ECO:0000256" key="8">
    <source>
        <dbReference type="PIRSR" id="PIRSR602401-1"/>
    </source>
</evidence>
<dbReference type="GO" id="GO:0016705">
    <property type="term" value="F:oxidoreductase activity, acting on paired donors, with incorporation or reduction of molecular oxygen"/>
    <property type="evidence" value="ECO:0007669"/>
    <property type="project" value="UniProtKB-ARBA"/>
</dbReference>